<comment type="caution">
    <text evidence="1">The sequence shown here is derived from an EMBL/GenBank/DDBJ whole genome shotgun (WGS) entry which is preliminary data.</text>
</comment>
<dbReference type="Proteomes" id="UP000784294">
    <property type="component" value="Unassembled WGS sequence"/>
</dbReference>
<reference evidence="1" key="1">
    <citation type="submission" date="2018-11" db="EMBL/GenBank/DDBJ databases">
        <authorList>
            <consortium name="Pathogen Informatics"/>
        </authorList>
    </citation>
    <scope>NUCLEOTIDE SEQUENCE</scope>
</reference>
<organism evidence="1 2">
    <name type="scientific">Protopolystoma xenopodis</name>
    <dbReference type="NCBI Taxonomy" id="117903"/>
    <lineage>
        <taxon>Eukaryota</taxon>
        <taxon>Metazoa</taxon>
        <taxon>Spiralia</taxon>
        <taxon>Lophotrochozoa</taxon>
        <taxon>Platyhelminthes</taxon>
        <taxon>Monogenea</taxon>
        <taxon>Polyopisthocotylea</taxon>
        <taxon>Polystomatidea</taxon>
        <taxon>Polystomatidae</taxon>
        <taxon>Protopolystoma</taxon>
    </lineage>
</organism>
<evidence type="ECO:0000313" key="1">
    <source>
        <dbReference type="EMBL" id="VEL32697.1"/>
    </source>
</evidence>
<accession>A0A448XB64</accession>
<dbReference type="AlphaFoldDB" id="A0A448XB64"/>
<name>A0A448XB64_9PLAT</name>
<protein>
    <submittedName>
        <fullName evidence="1">Uncharacterized protein</fullName>
    </submittedName>
</protein>
<proteinExistence type="predicted"/>
<gene>
    <name evidence="1" type="ORF">PXEA_LOCUS26137</name>
</gene>
<evidence type="ECO:0000313" key="2">
    <source>
        <dbReference type="Proteomes" id="UP000784294"/>
    </source>
</evidence>
<dbReference type="EMBL" id="CAAALY010244531">
    <property type="protein sequence ID" value="VEL32697.1"/>
    <property type="molecule type" value="Genomic_DNA"/>
</dbReference>
<sequence length="88" mass="10103">MVLSVMILTDDADYDADYDAGETSVNVSRPRSDFGNDHAYNGLQTWCVSLGRPANMTKLRKQSQTIWMQTQKPTDDLKIKRQLDEMEF</sequence>
<keyword evidence="2" id="KW-1185">Reference proteome</keyword>